<dbReference type="GO" id="GO:0016020">
    <property type="term" value="C:membrane"/>
    <property type="evidence" value="ECO:0007669"/>
    <property type="project" value="InterPro"/>
</dbReference>
<keyword evidence="5" id="KW-0967">Endosome</keyword>
<evidence type="ECO:0000313" key="13">
    <source>
        <dbReference type="EMBL" id="VDM89396.1"/>
    </source>
</evidence>
<dbReference type="Pfam" id="PF01545">
    <property type="entry name" value="Cation_efflux"/>
    <property type="match status" value="1"/>
</dbReference>
<feature type="transmembrane region" description="Helical" evidence="11">
    <location>
        <begin position="45"/>
        <end position="67"/>
    </location>
</feature>
<dbReference type="EMBL" id="LR130759">
    <property type="protein sequence ID" value="VDM89396.1"/>
    <property type="molecule type" value="Genomic_DNA"/>
</dbReference>
<proteinExistence type="inferred from homology"/>
<keyword evidence="7 11" id="KW-1133">Transmembrane helix</keyword>
<evidence type="ECO:0000256" key="3">
    <source>
        <dbReference type="ARBA" id="ARBA00008731"/>
    </source>
</evidence>
<dbReference type="InterPro" id="IPR027469">
    <property type="entry name" value="Cation_efflux_TMD_sf"/>
</dbReference>
<comment type="subcellular location">
    <subcellularLocation>
        <location evidence="2">Cytoplasmic vesicle</location>
        <location evidence="2">Secretory vesicle</location>
        <location evidence="2">Synaptic vesicle membrane</location>
        <topology evidence="2">Multi-pass membrane protein</topology>
    </subcellularLocation>
    <subcellularLocation>
        <location evidence="1">Early endosome membrane</location>
    </subcellularLocation>
</comment>
<sequence length="231" mass="24443">MSLPGPLPEATDGSGDRCADTHGCRPVTIVEIDRGWHEAARRARLLSWISLGYMATEGLVAIVAAVVAGSVALLGFGLDSAIEGAASVIVIWRFTGTRTLSPTVEKRAQKAVAVTFFLLAPYIAYDAVTALTARDRPQTSWVGIALAITSMIVMPLLGRAKRHLGARLGSATTSGEGTQNLLCAYLAGAVLVGLLGNALWGWWWLDPVVALAIAVLAVWEGTKTWRGDECC</sequence>
<protein>
    <submittedName>
        <fullName evidence="13">Cation diffusion facilitator family transporter</fullName>
    </submittedName>
</protein>
<feature type="domain" description="Cation efflux protein transmembrane" evidence="12">
    <location>
        <begin position="111"/>
        <end position="219"/>
    </location>
</feature>
<evidence type="ECO:0000256" key="4">
    <source>
        <dbReference type="ARBA" id="ARBA00022692"/>
    </source>
</evidence>
<gene>
    <name evidence="13" type="ORF">MB901379_02972</name>
</gene>
<accession>A0A3S5CZV8</accession>
<keyword evidence="10" id="KW-0968">Cytoplasmic vesicle</keyword>
<dbReference type="Proteomes" id="UP000269998">
    <property type="component" value="Chromosome"/>
</dbReference>
<dbReference type="PANTHER" id="PTHR31937:SF2">
    <property type="entry name" value="TRANSMEMBRANE PROTEIN 163"/>
    <property type="match status" value="1"/>
</dbReference>
<feature type="transmembrane region" description="Helical" evidence="11">
    <location>
        <begin position="139"/>
        <end position="157"/>
    </location>
</feature>
<evidence type="ECO:0000256" key="5">
    <source>
        <dbReference type="ARBA" id="ARBA00022753"/>
    </source>
</evidence>
<evidence type="ECO:0000256" key="10">
    <source>
        <dbReference type="ARBA" id="ARBA00023329"/>
    </source>
</evidence>
<evidence type="ECO:0000256" key="11">
    <source>
        <dbReference type="SAM" id="Phobius"/>
    </source>
</evidence>
<organism evidence="13 14">
    <name type="scientific">Mycobacterium basiliense</name>
    <dbReference type="NCBI Taxonomy" id="2094119"/>
    <lineage>
        <taxon>Bacteria</taxon>
        <taxon>Bacillati</taxon>
        <taxon>Actinomycetota</taxon>
        <taxon>Actinomycetes</taxon>
        <taxon>Mycobacteriales</taxon>
        <taxon>Mycobacteriaceae</taxon>
        <taxon>Mycobacterium</taxon>
    </lineage>
</organism>
<keyword evidence="9 11" id="KW-0472">Membrane</keyword>
<keyword evidence="6" id="KW-0862">Zinc</keyword>
<dbReference type="GO" id="GO:0008324">
    <property type="term" value="F:monoatomic cation transmembrane transporter activity"/>
    <property type="evidence" value="ECO:0007669"/>
    <property type="project" value="InterPro"/>
</dbReference>
<evidence type="ECO:0000256" key="2">
    <source>
        <dbReference type="ARBA" id="ARBA00004644"/>
    </source>
</evidence>
<dbReference type="Gene3D" id="1.20.1510.10">
    <property type="entry name" value="Cation efflux protein transmembrane domain"/>
    <property type="match status" value="1"/>
</dbReference>
<comment type="similarity">
    <text evidence="3">Belongs to the TMEM163 family.</text>
</comment>
<feature type="transmembrane region" description="Helical" evidence="11">
    <location>
        <begin position="73"/>
        <end position="92"/>
    </location>
</feature>
<evidence type="ECO:0000256" key="1">
    <source>
        <dbReference type="ARBA" id="ARBA00004146"/>
    </source>
</evidence>
<dbReference type="RefSeq" id="WP_174237022.1">
    <property type="nucleotide sequence ID" value="NZ_LR130759.1"/>
</dbReference>
<evidence type="ECO:0000256" key="9">
    <source>
        <dbReference type="ARBA" id="ARBA00023136"/>
    </source>
</evidence>
<keyword evidence="8" id="KW-0770">Synapse</keyword>
<dbReference type="InterPro" id="IPR026765">
    <property type="entry name" value="Tmem163"/>
</dbReference>
<dbReference type="PANTHER" id="PTHR31937">
    <property type="entry name" value="TRANSMEMBRANE PROTEIN 163"/>
    <property type="match status" value="1"/>
</dbReference>
<evidence type="ECO:0000256" key="6">
    <source>
        <dbReference type="ARBA" id="ARBA00022833"/>
    </source>
</evidence>
<feature type="transmembrane region" description="Helical" evidence="11">
    <location>
        <begin position="178"/>
        <end position="196"/>
    </location>
</feature>
<reference evidence="14" key="1">
    <citation type="submission" date="2018-02" db="EMBL/GenBank/DDBJ databases">
        <authorList>
            <person name="Seth-Smith MB H."/>
            <person name="Seth-Smith H."/>
        </authorList>
    </citation>
    <scope>NUCLEOTIDE SEQUENCE [LARGE SCALE GENOMIC DNA]</scope>
</reference>
<dbReference type="AlphaFoldDB" id="A0A3S5CZV8"/>
<evidence type="ECO:0000256" key="8">
    <source>
        <dbReference type="ARBA" id="ARBA00023018"/>
    </source>
</evidence>
<evidence type="ECO:0000256" key="7">
    <source>
        <dbReference type="ARBA" id="ARBA00022989"/>
    </source>
</evidence>
<dbReference type="SUPFAM" id="SSF161111">
    <property type="entry name" value="Cation efflux protein transmembrane domain-like"/>
    <property type="match status" value="1"/>
</dbReference>
<feature type="transmembrane region" description="Helical" evidence="11">
    <location>
        <begin position="112"/>
        <end position="133"/>
    </location>
</feature>
<evidence type="ECO:0000259" key="12">
    <source>
        <dbReference type="Pfam" id="PF01545"/>
    </source>
</evidence>
<dbReference type="GO" id="GO:0031410">
    <property type="term" value="C:cytoplasmic vesicle"/>
    <property type="evidence" value="ECO:0007669"/>
    <property type="project" value="UniProtKB-KW"/>
</dbReference>
<dbReference type="InterPro" id="IPR058533">
    <property type="entry name" value="Cation_efflux_TM"/>
</dbReference>
<dbReference type="KEGG" id="mbai:MB901379_02972"/>
<keyword evidence="4 11" id="KW-0812">Transmembrane</keyword>
<evidence type="ECO:0000313" key="14">
    <source>
        <dbReference type="Proteomes" id="UP000269998"/>
    </source>
</evidence>
<keyword evidence="14" id="KW-1185">Reference proteome</keyword>
<name>A0A3S5CZV8_9MYCO</name>